<accession>A0ABP0KBP1</accession>
<evidence type="ECO:0000313" key="10">
    <source>
        <dbReference type="EMBL" id="CAK9024226.1"/>
    </source>
</evidence>
<evidence type="ECO:0000256" key="5">
    <source>
        <dbReference type="ARBA" id="ARBA00022912"/>
    </source>
</evidence>
<feature type="domain" description="Serine/threonine specific protein phosphatases" evidence="9">
    <location>
        <begin position="1"/>
        <end position="159"/>
    </location>
</feature>
<dbReference type="InterPro" id="IPR006186">
    <property type="entry name" value="Ser/Thr-sp_prot-phosphatase"/>
</dbReference>
<reference evidence="10 11" key="1">
    <citation type="submission" date="2024-02" db="EMBL/GenBank/DDBJ databases">
        <authorList>
            <person name="Chen Y."/>
            <person name="Shah S."/>
            <person name="Dougan E. K."/>
            <person name="Thang M."/>
            <person name="Chan C."/>
        </authorList>
    </citation>
    <scope>NUCLEOTIDE SEQUENCE [LARGE SCALE GENOMIC DNA]</scope>
</reference>
<dbReference type="InterPro" id="IPR050341">
    <property type="entry name" value="PP1_catalytic_subunit"/>
</dbReference>
<keyword evidence="3" id="KW-0479">Metal-binding</keyword>
<evidence type="ECO:0000256" key="8">
    <source>
        <dbReference type="ARBA" id="ARBA00048336"/>
    </source>
</evidence>
<dbReference type="Pfam" id="PF00149">
    <property type="entry name" value="Metallophos"/>
    <property type="match status" value="1"/>
</dbReference>
<comment type="caution">
    <text evidence="10">The sequence shown here is derived from an EMBL/GenBank/DDBJ whole genome shotgun (WGS) entry which is preliminary data.</text>
</comment>
<evidence type="ECO:0000256" key="7">
    <source>
        <dbReference type="ARBA" id="ARBA00047761"/>
    </source>
</evidence>
<dbReference type="InterPro" id="IPR004843">
    <property type="entry name" value="Calcineurin-like_PHP"/>
</dbReference>
<dbReference type="EMBL" id="CAXAMN010008169">
    <property type="protein sequence ID" value="CAK9024226.1"/>
    <property type="molecule type" value="Genomic_DNA"/>
</dbReference>
<evidence type="ECO:0000259" key="9">
    <source>
        <dbReference type="SMART" id="SM00156"/>
    </source>
</evidence>
<keyword evidence="4" id="KW-0378">Hydrolase</keyword>
<dbReference type="Gene3D" id="3.60.21.10">
    <property type="match status" value="1"/>
</dbReference>
<dbReference type="PANTHER" id="PTHR11668">
    <property type="entry name" value="SERINE/THREONINE PROTEIN PHOSPHATASE"/>
    <property type="match status" value="1"/>
</dbReference>
<dbReference type="EC" id="3.1.3.16" evidence="2"/>
<dbReference type="Proteomes" id="UP001642484">
    <property type="component" value="Unassembled WGS sequence"/>
</dbReference>
<keyword evidence="11" id="KW-1185">Reference proteome</keyword>
<keyword evidence="6" id="KW-0464">Manganese</keyword>
<evidence type="ECO:0000313" key="11">
    <source>
        <dbReference type="Proteomes" id="UP001642484"/>
    </source>
</evidence>
<dbReference type="SUPFAM" id="SSF56300">
    <property type="entry name" value="Metallo-dependent phosphatases"/>
    <property type="match status" value="1"/>
</dbReference>
<dbReference type="PRINTS" id="PR00114">
    <property type="entry name" value="STPHPHTASE"/>
</dbReference>
<dbReference type="InterPro" id="IPR029052">
    <property type="entry name" value="Metallo-depent_PP-like"/>
</dbReference>
<evidence type="ECO:0000256" key="6">
    <source>
        <dbReference type="ARBA" id="ARBA00023211"/>
    </source>
</evidence>
<dbReference type="SMART" id="SM00156">
    <property type="entry name" value="PP2Ac"/>
    <property type="match status" value="1"/>
</dbReference>
<keyword evidence="5" id="KW-0904">Protein phosphatase</keyword>
<evidence type="ECO:0000256" key="1">
    <source>
        <dbReference type="ARBA" id="ARBA00001936"/>
    </source>
</evidence>
<protein>
    <recommendedName>
        <fullName evidence="2">protein-serine/threonine phosphatase</fullName>
        <ecNumber evidence="2">3.1.3.16</ecNumber>
    </recommendedName>
</protein>
<evidence type="ECO:0000256" key="2">
    <source>
        <dbReference type="ARBA" id="ARBA00013081"/>
    </source>
</evidence>
<comment type="catalytic activity">
    <reaction evidence="8">
        <text>O-phospho-L-threonyl-[protein] + H2O = L-threonyl-[protein] + phosphate</text>
        <dbReference type="Rhea" id="RHEA:47004"/>
        <dbReference type="Rhea" id="RHEA-COMP:11060"/>
        <dbReference type="Rhea" id="RHEA-COMP:11605"/>
        <dbReference type="ChEBI" id="CHEBI:15377"/>
        <dbReference type="ChEBI" id="CHEBI:30013"/>
        <dbReference type="ChEBI" id="CHEBI:43474"/>
        <dbReference type="ChEBI" id="CHEBI:61977"/>
        <dbReference type="EC" id="3.1.3.16"/>
    </reaction>
</comment>
<gene>
    <name evidence="10" type="ORF">CCMP2556_LOCUS15541</name>
</gene>
<organism evidence="10 11">
    <name type="scientific">Durusdinium trenchii</name>
    <dbReference type="NCBI Taxonomy" id="1381693"/>
    <lineage>
        <taxon>Eukaryota</taxon>
        <taxon>Sar</taxon>
        <taxon>Alveolata</taxon>
        <taxon>Dinophyceae</taxon>
        <taxon>Suessiales</taxon>
        <taxon>Symbiodiniaceae</taxon>
        <taxon>Durusdinium</taxon>
    </lineage>
</organism>
<sequence>MSKLSRSSKSRKCCLLFFQVCASIDDRILCMHGGLSPELEDFDQIRSIQRPANVGEVGLLVDLLWSDPNPSVELWADNDRGVSFTFGPKVLNTFLQRHNLDLVCRAHQVVEDGYEFFAGRRLVTVFSAPNYCKEFDNAGALMTIDQDLRISFHVLKPNLG</sequence>
<evidence type="ECO:0000256" key="4">
    <source>
        <dbReference type="ARBA" id="ARBA00022801"/>
    </source>
</evidence>
<evidence type="ECO:0000256" key="3">
    <source>
        <dbReference type="ARBA" id="ARBA00022723"/>
    </source>
</evidence>
<dbReference type="PANTHER" id="PTHR11668:SF300">
    <property type="entry name" value="SERINE_THREONINE-PROTEIN PHOSPHATASE"/>
    <property type="match status" value="1"/>
</dbReference>
<comment type="catalytic activity">
    <reaction evidence="7">
        <text>O-phospho-L-seryl-[protein] + H2O = L-seryl-[protein] + phosphate</text>
        <dbReference type="Rhea" id="RHEA:20629"/>
        <dbReference type="Rhea" id="RHEA-COMP:9863"/>
        <dbReference type="Rhea" id="RHEA-COMP:11604"/>
        <dbReference type="ChEBI" id="CHEBI:15377"/>
        <dbReference type="ChEBI" id="CHEBI:29999"/>
        <dbReference type="ChEBI" id="CHEBI:43474"/>
        <dbReference type="ChEBI" id="CHEBI:83421"/>
        <dbReference type="EC" id="3.1.3.16"/>
    </reaction>
</comment>
<comment type="cofactor">
    <cofactor evidence="1">
        <name>Mn(2+)</name>
        <dbReference type="ChEBI" id="CHEBI:29035"/>
    </cofactor>
</comment>
<name>A0ABP0KBP1_9DINO</name>
<proteinExistence type="predicted"/>